<evidence type="ECO:0000313" key="2">
    <source>
        <dbReference type="EMBL" id="EHC99338.1"/>
    </source>
</evidence>
<dbReference type="PATRIC" id="fig|913084.3.peg.3663"/>
<dbReference type="AlphaFoldDB" id="G5S183"/>
<protein>
    <submittedName>
        <fullName evidence="2">SanA protein</fullName>
    </submittedName>
</protein>
<dbReference type="EMBL" id="AFCW01001862">
    <property type="protein sequence ID" value="EHC99338.1"/>
    <property type="molecule type" value="Genomic_DNA"/>
</dbReference>
<accession>G5S183</accession>
<dbReference type="InterPro" id="IPR051599">
    <property type="entry name" value="Cell_Envelope_Assoc"/>
</dbReference>
<dbReference type="PANTHER" id="PTHR30336">
    <property type="entry name" value="INNER MEMBRANE PROTEIN, PROBABLE PERMEASE"/>
    <property type="match status" value="1"/>
</dbReference>
<gene>
    <name evidence="2" type="ORF">LTSEURB_4978</name>
</gene>
<proteinExistence type="predicted"/>
<organism evidence="2 3">
    <name type="scientific">Salmonella enterica subsp. enterica serovar Urbana str. R8-2977</name>
    <dbReference type="NCBI Taxonomy" id="913084"/>
    <lineage>
        <taxon>Bacteria</taxon>
        <taxon>Pseudomonadati</taxon>
        <taxon>Pseudomonadota</taxon>
        <taxon>Gammaproteobacteria</taxon>
        <taxon>Enterobacterales</taxon>
        <taxon>Enterobacteriaceae</taxon>
        <taxon>Salmonella</taxon>
    </lineage>
</organism>
<evidence type="ECO:0000313" key="3">
    <source>
        <dbReference type="Proteomes" id="UP000004776"/>
    </source>
</evidence>
<dbReference type="Proteomes" id="UP000004776">
    <property type="component" value="Unassembled WGS sequence"/>
</dbReference>
<dbReference type="PANTHER" id="PTHR30336:SF6">
    <property type="entry name" value="INTEGRAL MEMBRANE PROTEIN"/>
    <property type="match status" value="1"/>
</dbReference>
<dbReference type="CDD" id="cd06259">
    <property type="entry name" value="YdcF-like"/>
    <property type="match status" value="1"/>
</dbReference>
<reference evidence="2 3" key="1">
    <citation type="journal article" date="2011" name="BMC Genomics">
        <title>Genome sequencing reveals diversification of virulence factor content and possible host adaptation in distinct subpopulations of Salmonella enterica.</title>
        <authorList>
            <person name="den Bakker H.C."/>
            <person name="Moreno Switt A.I."/>
            <person name="Govoni G."/>
            <person name="Cummings C.A."/>
            <person name="Ranieri M.L."/>
            <person name="Degoricija L."/>
            <person name="Hoelzer K."/>
            <person name="Rodriguez-Rivera L.D."/>
            <person name="Brown S."/>
            <person name="Bolchacova E."/>
            <person name="Furtado M.R."/>
            <person name="Wiedmann M."/>
        </authorList>
    </citation>
    <scope>NUCLEOTIDE SEQUENCE [LARGE SCALE GENOMIC DNA]</scope>
    <source>
        <strain evidence="2 3">R8-2977</strain>
    </source>
</reference>
<feature type="domain" description="DUF218" evidence="1">
    <location>
        <begin position="62"/>
        <end position="202"/>
    </location>
</feature>
<sequence>MLSQCARFIRRLCFTRRALTVACFLLVAAGVALFYSNWLIVNASQHLTWNDIQTVPARNVGLVLGAKPGNRYFTRRINTAAALYHAGKVKWLLVSGDNGKKEYDEPSAMQQALIAKGVPEAAIFCDYAGFSTLDSVVRARKVFGESRITIISQAFHNQRAIWLAQQYGIDAIGVNAPDLNKRHGTYTRIREKLARVSTRIREKLARVCTVSLNIWALASLLGLIAHTGALLASKMPECVAAHWQGRKGVLH</sequence>
<comment type="caution">
    <text evidence="2">The sequence shown here is derived from an EMBL/GenBank/DDBJ whole genome shotgun (WGS) entry which is preliminary data.</text>
</comment>
<dbReference type="GO" id="GO:0005886">
    <property type="term" value="C:plasma membrane"/>
    <property type="evidence" value="ECO:0007669"/>
    <property type="project" value="TreeGrafter"/>
</dbReference>
<name>G5S183_SALET</name>
<dbReference type="InterPro" id="IPR003848">
    <property type="entry name" value="DUF218"/>
</dbReference>
<evidence type="ECO:0000259" key="1">
    <source>
        <dbReference type="Pfam" id="PF02698"/>
    </source>
</evidence>
<dbReference type="Pfam" id="PF02698">
    <property type="entry name" value="DUF218"/>
    <property type="match status" value="1"/>
</dbReference>